<feature type="transmembrane region" description="Helical" evidence="1">
    <location>
        <begin position="53"/>
        <end position="77"/>
    </location>
</feature>
<dbReference type="RefSeq" id="WP_194370699.1">
    <property type="nucleotide sequence ID" value="NZ_CP063767.1"/>
</dbReference>
<keyword evidence="3" id="KW-1185">Reference proteome</keyword>
<evidence type="ECO:0000313" key="2">
    <source>
        <dbReference type="EMBL" id="QOY60347.1"/>
    </source>
</evidence>
<protein>
    <submittedName>
        <fullName evidence="2">Uncharacterized protein</fullName>
    </submittedName>
</protein>
<feature type="transmembrane region" description="Helical" evidence="1">
    <location>
        <begin position="153"/>
        <end position="174"/>
    </location>
</feature>
<feature type="transmembrane region" description="Helical" evidence="1">
    <location>
        <begin position="321"/>
        <end position="340"/>
    </location>
</feature>
<keyword evidence="1" id="KW-1133">Transmembrane helix</keyword>
<feature type="transmembrane region" description="Helical" evidence="1">
    <location>
        <begin position="83"/>
        <end position="103"/>
    </location>
</feature>
<dbReference type="AlphaFoldDB" id="A0A7S7RUD6"/>
<feature type="transmembrane region" description="Helical" evidence="1">
    <location>
        <begin position="115"/>
        <end position="133"/>
    </location>
</feature>
<name>A0A7S7RUD6_9ACTN</name>
<feature type="transmembrane region" description="Helical" evidence="1">
    <location>
        <begin position="352"/>
        <end position="368"/>
    </location>
</feature>
<sequence>MVVGHMEPSKLRTRLACASFFSGYGLWLIWKLVSISMLSVAEGSVFNTMTHALVYGLILISILMSISMDVSLILFVITAGIGIAVKIAAGDVLLLDTALILYAGRKVEFKKIAWFTLYLIGAGSVVIVVLSQFGVIPDYLFKRGSEAVRHGLGFRYCTYLSHIYLNLVMLHLYVRDGKLPAWQYIGIIIINILIFIFTDSRNSFALVLLLMIGTLCLSIFRQRPWLGSCLRSLAKYSFVAFSVIGLVMALVYDSSTPAWKALNSLSSNRLAQDHASLNKYGIKPFGQEIEFAGNSLVTGGSLVSRKESFPEADKNYIESSYLNTLVLRGLVPFLAVLVAFSVASREAASKDDLLMCLILFVIAAHSAFDPQLLNLLYSTFLFWVWQECSAFFRKISMECAEKNKRD</sequence>
<keyword evidence="1" id="KW-0812">Transmembrane</keyword>
<feature type="transmembrane region" description="Helical" evidence="1">
    <location>
        <begin position="233"/>
        <end position="252"/>
    </location>
</feature>
<dbReference type="Proteomes" id="UP000593735">
    <property type="component" value="Chromosome"/>
</dbReference>
<organism evidence="2 3">
    <name type="scientific">Thermophilibacter immobilis</name>
    <dbReference type="NCBI Taxonomy" id="2779519"/>
    <lineage>
        <taxon>Bacteria</taxon>
        <taxon>Bacillati</taxon>
        <taxon>Actinomycetota</taxon>
        <taxon>Coriobacteriia</taxon>
        <taxon>Coriobacteriales</taxon>
        <taxon>Atopobiaceae</taxon>
        <taxon>Thermophilibacter</taxon>
    </lineage>
</organism>
<dbReference type="KEGG" id="tio:INP52_08030"/>
<gene>
    <name evidence="2" type="ORF">INP52_08030</name>
</gene>
<dbReference type="EMBL" id="CP063767">
    <property type="protein sequence ID" value="QOY60347.1"/>
    <property type="molecule type" value="Genomic_DNA"/>
</dbReference>
<keyword evidence="1" id="KW-0472">Membrane</keyword>
<feature type="transmembrane region" description="Helical" evidence="1">
    <location>
        <begin position="181"/>
        <end position="198"/>
    </location>
</feature>
<evidence type="ECO:0000313" key="3">
    <source>
        <dbReference type="Proteomes" id="UP000593735"/>
    </source>
</evidence>
<reference evidence="2 3" key="1">
    <citation type="submission" date="2020-10" db="EMBL/GenBank/DDBJ databases">
        <title>Olsenella immobilis sp.nov., isolated from the mud in a fermentation cellar used for the production of Chinese strong-flavoured liquor.</title>
        <authorList>
            <person name="Lu L."/>
        </authorList>
    </citation>
    <scope>NUCLEOTIDE SEQUENCE [LARGE SCALE GENOMIC DNA]</scope>
    <source>
        <strain evidence="2 3">LZLJ-2</strain>
    </source>
</reference>
<feature type="transmembrane region" description="Helical" evidence="1">
    <location>
        <begin position="20"/>
        <end position="41"/>
    </location>
</feature>
<accession>A0A7S7RUD6</accession>
<evidence type="ECO:0000256" key="1">
    <source>
        <dbReference type="SAM" id="Phobius"/>
    </source>
</evidence>
<proteinExistence type="predicted"/>
<feature type="transmembrane region" description="Helical" evidence="1">
    <location>
        <begin position="204"/>
        <end position="221"/>
    </location>
</feature>